<evidence type="ECO:0000256" key="1">
    <source>
        <dbReference type="ARBA" id="ARBA00007992"/>
    </source>
</evidence>
<dbReference type="SUPFAM" id="SSF51905">
    <property type="entry name" value="FAD/NAD(P)-binding domain"/>
    <property type="match status" value="1"/>
</dbReference>
<dbReference type="GO" id="GO:0004497">
    <property type="term" value="F:monooxygenase activity"/>
    <property type="evidence" value="ECO:0007669"/>
    <property type="project" value="UniProtKB-KW"/>
</dbReference>
<dbReference type="PRINTS" id="PR00420">
    <property type="entry name" value="RNGMNOXGNASE"/>
</dbReference>
<organism evidence="7 8">
    <name type="scientific">Viridothelium virens</name>
    <name type="common">Speckled blister lichen</name>
    <name type="synonym">Trypethelium virens</name>
    <dbReference type="NCBI Taxonomy" id="1048519"/>
    <lineage>
        <taxon>Eukaryota</taxon>
        <taxon>Fungi</taxon>
        <taxon>Dikarya</taxon>
        <taxon>Ascomycota</taxon>
        <taxon>Pezizomycotina</taxon>
        <taxon>Dothideomycetes</taxon>
        <taxon>Dothideomycetes incertae sedis</taxon>
        <taxon>Trypetheliales</taxon>
        <taxon>Trypetheliaceae</taxon>
        <taxon>Viridothelium</taxon>
    </lineage>
</organism>
<keyword evidence="8" id="KW-1185">Reference proteome</keyword>
<dbReference type="Pfam" id="PF01494">
    <property type="entry name" value="FAD_binding_3"/>
    <property type="match status" value="1"/>
</dbReference>
<dbReference type="Gene3D" id="3.50.50.60">
    <property type="entry name" value="FAD/NAD(P)-binding domain"/>
    <property type="match status" value="1"/>
</dbReference>
<dbReference type="PANTHER" id="PTHR13789:SF215">
    <property type="entry name" value="FAD-BINDING DOMAIN-CONTAINING PROTEIN-RELATED"/>
    <property type="match status" value="1"/>
</dbReference>
<keyword evidence="5" id="KW-0503">Monooxygenase</keyword>
<dbReference type="SUPFAM" id="SSF54373">
    <property type="entry name" value="FAD-linked reductases, C-terminal domain"/>
    <property type="match status" value="1"/>
</dbReference>
<name>A0A6A6H1G4_VIRVR</name>
<accession>A0A6A6H1G4</accession>
<keyword evidence="2" id="KW-0285">Flavoprotein</keyword>
<sequence>MQVLDIGIVGAGIAGLGSSIALRRSGHAVTIFEKSQFKNEVGAAITFTPNSNRVLHHWGLDFPALGETLKLQARSLNAETLECEERMDLTGAKEKYGDVLNGFHRVDIHRGLREKAEELGVKILLGKEVVDLDCEAGTFTTKDGETITKDLIILADGFNCKFHAHLTGNPNPISRIPRSLYRTLIPMSRIHAHPTLSTLLFPPSEPSGFVNTTSAPTGLLLVTYPCRSDSILNLALFHATHADEAGKSDWNSPSRVEDAVAECERAERETSGKFHGVWKELVGCADHMKVYTLGWREPLARMVRGRCVVVGDAAHPMMPTHAQGAAMAVEDAAALGVLFARGGKEEEVVVNGVGKEGEENGEEKKDGKREESVEEMLELYNSFRLPRAVVTQMMSNGMFYWDSVKVIEGTIRRYYGGRLPDQETAWFSEEIQDFFYHYDVFAEARKMLSWKRKEGSLPPREIIEEDMFGLK</sequence>
<dbReference type="Proteomes" id="UP000800092">
    <property type="component" value="Unassembled WGS sequence"/>
</dbReference>
<evidence type="ECO:0000256" key="5">
    <source>
        <dbReference type="ARBA" id="ARBA00023033"/>
    </source>
</evidence>
<reference evidence="7" key="1">
    <citation type="journal article" date="2020" name="Stud. Mycol.">
        <title>101 Dothideomycetes genomes: a test case for predicting lifestyles and emergence of pathogens.</title>
        <authorList>
            <person name="Haridas S."/>
            <person name="Albert R."/>
            <person name="Binder M."/>
            <person name="Bloem J."/>
            <person name="Labutti K."/>
            <person name="Salamov A."/>
            <person name="Andreopoulos B."/>
            <person name="Baker S."/>
            <person name="Barry K."/>
            <person name="Bills G."/>
            <person name="Bluhm B."/>
            <person name="Cannon C."/>
            <person name="Castanera R."/>
            <person name="Culley D."/>
            <person name="Daum C."/>
            <person name="Ezra D."/>
            <person name="Gonzalez J."/>
            <person name="Henrissat B."/>
            <person name="Kuo A."/>
            <person name="Liang C."/>
            <person name="Lipzen A."/>
            <person name="Lutzoni F."/>
            <person name="Magnuson J."/>
            <person name="Mondo S."/>
            <person name="Nolan M."/>
            <person name="Ohm R."/>
            <person name="Pangilinan J."/>
            <person name="Park H.-J."/>
            <person name="Ramirez L."/>
            <person name="Alfaro M."/>
            <person name="Sun H."/>
            <person name="Tritt A."/>
            <person name="Yoshinaga Y."/>
            <person name="Zwiers L.-H."/>
            <person name="Turgeon B."/>
            <person name="Goodwin S."/>
            <person name="Spatafora J."/>
            <person name="Crous P."/>
            <person name="Grigoriev I."/>
        </authorList>
    </citation>
    <scope>NUCLEOTIDE SEQUENCE</scope>
    <source>
        <strain evidence="7">Tuck. ex Michener</strain>
    </source>
</reference>
<dbReference type="OrthoDB" id="9993796at2759"/>
<dbReference type="InterPro" id="IPR002938">
    <property type="entry name" value="FAD-bd"/>
</dbReference>
<dbReference type="PANTHER" id="PTHR13789">
    <property type="entry name" value="MONOOXYGENASE"/>
    <property type="match status" value="1"/>
</dbReference>
<dbReference type="InterPro" id="IPR050493">
    <property type="entry name" value="FAD-dep_Monooxygenase_BioMet"/>
</dbReference>
<comment type="similarity">
    <text evidence="1">Belongs to the paxM FAD-dependent monooxygenase family.</text>
</comment>
<dbReference type="GO" id="GO:0071949">
    <property type="term" value="F:FAD binding"/>
    <property type="evidence" value="ECO:0007669"/>
    <property type="project" value="InterPro"/>
</dbReference>
<proteinExistence type="inferred from homology"/>
<dbReference type="InterPro" id="IPR036188">
    <property type="entry name" value="FAD/NAD-bd_sf"/>
</dbReference>
<evidence type="ECO:0000313" key="7">
    <source>
        <dbReference type="EMBL" id="KAF2231855.1"/>
    </source>
</evidence>
<dbReference type="EMBL" id="ML991822">
    <property type="protein sequence ID" value="KAF2231855.1"/>
    <property type="molecule type" value="Genomic_DNA"/>
</dbReference>
<dbReference type="AlphaFoldDB" id="A0A6A6H1G4"/>
<evidence type="ECO:0000256" key="3">
    <source>
        <dbReference type="ARBA" id="ARBA00022827"/>
    </source>
</evidence>
<evidence type="ECO:0000256" key="4">
    <source>
        <dbReference type="ARBA" id="ARBA00023002"/>
    </source>
</evidence>
<evidence type="ECO:0000259" key="6">
    <source>
        <dbReference type="Pfam" id="PF01494"/>
    </source>
</evidence>
<gene>
    <name evidence="7" type="ORF">EV356DRAFT_535194</name>
</gene>
<keyword evidence="3" id="KW-0274">FAD</keyword>
<evidence type="ECO:0000313" key="8">
    <source>
        <dbReference type="Proteomes" id="UP000800092"/>
    </source>
</evidence>
<keyword evidence="4" id="KW-0560">Oxidoreductase</keyword>
<protein>
    <submittedName>
        <fullName evidence="7">FAD/NAD(P)-binding domain-containing protein</fullName>
    </submittedName>
</protein>
<feature type="domain" description="FAD-binding" evidence="6">
    <location>
        <begin position="5"/>
        <end position="340"/>
    </location>
</feature>
<evidence type="ECO:0000256" key="2">
    <source>
        <dbReference type="ARBA" id="ARBA00022630"/>
    </source>
</evidence>